<dbReference type="Pfam" id="PF04773">
    <property type="entry name" value="FecR"/>
    <property type="match status" value="1"/>
</dbReference>
<dbReference type="InterPro" id="IPR006860">
    <property type="entry name" value="FecR"/>
</dbReference>
<name>A0ABQ1V737_9BACT</name>
<keyword evidence="6" id="KW-1185">Reference proteome</keyword>
<keyword evidence="2" id="KW-0812">Transmembrane</keyword>
<dbReference type="Gene3D" id="3.55.50.30">
    <property type="match status" value="1"/>
</dbReference>
<proteinExistence type="predicted"/>
<feature type="coiled-coil region" evidence="1">
    <location>
        <begin position="51"/>
        <end position="78"/>
    </location>
</feature>
<keyword evidence="2" id="KW-1133">Transmembrane helix</keyword>
<comment type="caution">
    <text evidence="5">The sequence shown here is derived from an EMBL/GenBank/DDBJ whole genome shotgun (WGS) entry which is preliminary data.</text>
</comment>
<keyword evidence="2" id="KW-0472">Membrane</keyword>
<feature type="transmembrane region" description="Helical" evidence="2">
    <location>
        <begin position="94"/>
        <end position="112"/>
    </location>
</feature>
<evidence type="ECO:0000259" key="4">
    <source>
        <dbReference type="Pfam" id="PF16344"/>
    </source>
</evidence>
<dbReference type="RefSeq" id="WP_137404156.1">
    <property type="nucleotide sequence ID" value="NZ_BMIU01000017.1"/>
</dbReference>
<evidence type="ECO:0000313" key="5">
    <source>
        <dbReference type="EMBL" id="GGF41002.1"/>
    </source>
</evidence>
<accession>A0ABQ1V737</accession>
<dbReference type="InterPro" id="IPR032508">
    <property type="entry name" value="FecR_C"/>
</dbReference>
<evidence type="ECO:0000256" key="2">
    <source>
        <dbReference type="SAM" id="Phobius"/>
    </source>
</evidence>
<keyword evidence="1" id="KW-0175">Coiled coil</keyword>
<organism evidence="5 6">
    <name type="scientific">Echinicola rosea</name>
    <dbReference type="NCBI Taxonomy" id="1807691"/>
    <lineage>
        <taxon>Bacteria</taxon>
        <taxon>Pseudomonadati</taxon>
        <taxon>Bacteroidota</taxon>
        <taxon>Cytophagia</taxon>
        <taxon>Cytophagales</taxon>
        <taxon>Cyclobacteriaceae</taxon>
        <taxon>Echinicola</taxon>
    </lineage>
</organism>
<dbReference type="Pfam" id="PF16344">
    <property type="entry name" value="FecR_C"/>
    <property type="match status" value="1"/>
</dbReference>
<dbReference type="InterPro" id="IPR012373">
    <property type="entry name" value="Ferrdict_sens_TM"/>
</dbReference>
<dbReference type="PIRSF" id="PIRSF018266">
    <property type="entry name" value="FecR"/>
    <property type="match status" value="1"/>
</dbReference>
<dbReference type="Proteomes" id="UP000647339">
    <property type="component" value="Unassembled WGS sequence"/>
</dbReference>
<dbReference type="EMBL" id="BMIU01000017">
    <property type="protein sequence ID" value="GGF41002.1"/>
    <property type="molecule type" value="Genomic_DNA"/>
</dbReference>
<feature type="domain" description="FecR protein" evidence="3">
    <location>
        <begin position="133"/>
        <end position="226"/>
    </location>
</feature>
<reference evidence="6" key="1">
    <citation type="journal article" date="2019" name="Int. J. Syst. Evol. Microbiol.">
        <title>The Global Catalogue of Microorganisms (GCM) 10K type strain sequencing project: providing services to taxonomists for standard genome sequencing and annotation.</title>
        <authorList>
            <consortium name="The Broad Institute Genomics Platform"/>
            <consortium name="The Broad Institute Genome Sequencing Center for Infectious Disease"/>
            <person name="Wu L."/>
            <person name="Ma J."/>
        </authorList>
    </citation>
    <scope>NUCLEOTIDE SEQUENCE [LARGE SCALE GENOMIC DNA]</scope>
    <source>
        <strain evidence="6">CGMCC 1.15407</strain>
    </source>
</reference>
<evidence type="ECO:0000259" key="3">
    <source>
        <dbReference type="Pfam" id="PF04773"/>
    </source>
</evidence>
<evidence type="ECO:0000256" key="1">
    <source>
        <dbReference type="SAM" id="Coils"/>
    </source>
</evidence>
<evidence type="ECO:0000313" key="6">
    <source>
        <dbReference type="Proteomes" id="UP000647339"/>
    </source>
</evidence>
<dbReference type="PANTHER" id="PTHR30273:SF2">
    <property type="entry name" value="PROTEIN FECR"/>
    <property type="match status" value="1"/>
</dbReference>
<gene>
    <name evidence="5" type="ORF">GCM10011339_31910</name>
</gene>
<protein>
    <submittedName>
        <fullName evidence="5">Anti-sigma factor</fullName>
    </submittedName>
</protein>
<dbReference type="PANTHER" id="PTHR30273">
    <property type="entry name" value="PERIPLASMIC SIGNAL SENSOR AND SIGMA FACTOR ACTIVATOR FECR-RELATED"/>
    <property type="match status" value="1"/>
</dbReference>
<feature type="domain" description="Protein FecR C-terminal" evidence="4">
    <location>
        <begin position="273"/>
        <end position="340"/>
    </location>
</feature>
<dbReference type="Gene3D" id="2.60.120.1440">
    <property type="match status" value="1"/>
</dbReference>
<sequence length="341" mass="38941">MDSSLLRKFFAGKCSPEEVHMILVWINSKTGKQQLEAELDDFEPKAGAKGMVDSKKLFEKIEEQISKEEQALRNIKIDRVSTVRRGEDKRIKRWYMAAAMIGMLAIVSFLILKQSSMKEETKTEVPVAMVTKTTEYGQKLKLTLADGSHVHLNAGSKLVFPKRFEGAMREVYLEGEAFFDVHRDEKKPFIVKTPHTLTKVLGTSFVVKELTNSDETKVGVLTGKVKVSAQNSGEELSYFLLPMEAVSYSSVDGSMKKRRVHYDDMFAWKDNVISFKRASFKEVVDVLTKWFGVEFEIRKGFTSKKDFTGKFEPQSLEQILDGLSFTFGFRFQIENNKVTIY</sequence>